<protein>
    <submittedName>
        <fullName evidence="2">SnoaL-like domain-containing protein</fullName>
    </submittedName>
</protein>
<dbReference type="Proteomes" id="UP000199645">
    <property type="component" value="Unassembled WGS sequence"/>
</dbReference>
<evidence type="ECO:0000313" key="2">
    <source>
        <dbReference type="EMBL" id="SFF12630.1"/>
    </source>
</evidence>
<dbReference type="Pfam" id="PF13577">
    <property type="entry name" value="SnoaL_4"/>
    <property type="match status" value="1"/>
</dbReference>
<evidence type="ECO:0000313" key="3">
    <source>
        <dbReference type="Proteomes" id="UP000199645"/>
    </source>
</evidence>
<accession>A0A1I2G6M7</accession>
<evidence type="ECO:0000259" key="1">
    <source>
        <dbReference type="Pfam" id="PF13577"/>
    </source>
</evidence>
<dbReference type="InterPro" id="IPR032710">
    <property type="entry name" value="NTF2-like_dom_sf"/>
</dbReference>
<dbReference type="SUPFAM" id="SSF54427">
    <property type="entry name" value="NTF2-like"/>
    <property type="match status" value="1"/>
</dbReference>
<dbReference type="RefSeq" id="WP_093615186.1">
    <property type="nucleotide sequence ID" value="NZ_BOMT01000023.1"/>
</dbReference>
<organism evidence="2 3">
    <name type="scientific">Actinoplanes philippinensis</name>
    <dbReference type="NCBI Taxonomy" id="35752"/>
    <lineage>
        <taxon>Bacteria</taxon>
        <taxon>Bacillati</taxon>
        <taxon>Actinomycetota</taxon>
        <taxon>Actinomycetes</taxon>
        <taxon>Micromonosporales</taxon>
        <taxon>Micromonosporaceae</taxon>
        <taxon>Actinoplanes</taxon>
    </lineage>
</organism>
<keyword evidence="3" id="KW-1185">Reference proteome</keyword>
<dbReference type="Gene3D" id="3.10.450.50">
    <property type="match status" value="1"/>
</dbReference>
<name>A0A1I2G6M7_9ACTN</name>
<gene>
    <name evidence="2" type="ORF">SAMN05421541_106228</name>
</gene>
<dbReference type="OrthoDB" id="7605094at2"/>
<dbReference type="EMBL" id="FONV01000006">
    <property type="protein sequence ID" value="SFF12630.1"/>
    <property type="molecule type" value="Genomic_DNA"/>
</dbReference>
<feature type="domain" description="SnoaL-like" evidence="1">
    <location>
        <begin position="6"/>
        <end position="125"/>
    </location>
</feature>
<proteinExistence type="predicted"/>
<reference evidence="2 3" key="1">
    <citation type="submission" date="2016-10" db="EMBL/GenBank/DDBJ databases">
        <authorList>
            <person name="de Groot N.N."/>
        </authorList>
    </citation>
    <scope>NUCLEOTIDE SEQUENCE [LARGE SCALE GENOMIC DNA]</scope>
    <source>
        <strain evidence="2 3">DSM 43019</strain>
    </source>
</reference>
<dbReference type="InterPro" id="IPR037401">
    <property type="entry name" value="SnoaL-like"/>
</dbReference>
<dbReference type="CDD" id="cd00531">
    <property type="entry name" value="NTF2_like"/>
    <property type="match status" value="1"/>
</dbReference>
<dbReference type="STRING" id="35752.SAMN05421541_106228"/>
<dbReference type="AlphaFoldDB" id="A0A1I2G6M7"/>
<sequence length="138" mass="14697">MTTEPQQVVANFAHALDELNVPALEAILAQDTTWTFTVPGQGVLGPVAGRPAVLAFIRDGHAAQTGTVRHHLSNIVVTTADANSAEVRAYLSQTKNTGENAQVISTGVYTFGLRRTDSGWRIADLTLALDNALMENPS</sequence>